<gene>
    <name evidence="2" type="ORF">SAMN02910350_01492</name>
</gene>
<evidence type="ECO:0000256" key="1">
    <source>
        <dbReference type="SAM" id="Phobius"/>
    </source>
</evidence>
<feature type="transmembrane region" description="Helical" evidence="1">
    <location>
        <begin position="410"/>
        <end position="432"/>
    </location>
</feature>
<name>A0A1G5RXK9_PSEXY</name>
<feature type="transmembrane region" description="Helical" evidence="1">
    <location>
        <begin position="203"/>
        <end position="224"/>
    </location>
</feature>
<evidence type="ECO:0000313" key="3">
    <source>
        <dbReference type="Proteomes" id="UP000199428"/>
    </source>
</evidence>
<dbReference type="EMBL" id="FMWK01000006">
    <property type="protein sequence ID" value="SCZ78875.1"/>
    <property type="molecule type" value="Genomic_DNA"/>
</dbReference>
<dbReference type="RefSeq" id="WP_090162460.1">
    <property type="nucleotide sequence ID" value="NZ_FMWK01000006.1"/>
</dbReference>
<feature type="transmembrane region" description="Helical" evidence="1">
    <location>
        <begin position="172"/>
        <end position="191"/>
    </location>
</feature>
<protein>
    <submittedName>
        <fullName evidence="2">Uncharacterized protein</fullName>
    </submittedName>
</protein>
<dbReference type="Proteomes" id="UP000199428">
    <property type="component" value="Unassembled WGS sequence"/>
</dbReference>
<keyword evidence="1" id="KW-1133">Transmembrane helix</keyword>
<organism evidence="2 3">
    <name type="scientific">Pseudobutyrivibrio xylanivorans</name>
    <dbReference type="NCBI Taxonomy" id="185007"/>
    <lineage>
        <taxon>Bacteria</taxon>
        <taxon>Bacillati</taxon>
        <taxon>Bacillota</taxon>
        <taxon>Clostridia</taxon>
        <taxon>Lachnospirales</taxon>
        <taxon>Lachnospiraceae</taxon>
        <taxon>Pseudobutyrivibrio</taxon>
    </lineage>
</organism>
<evidence type="ECO:0000313" key="2">
    <source>
        <dbReference type="EMBL" id="SCZ78875.1"/>
    </source>
</evidence>
<proteinExistence type="predicted"/>
<keyword evidence="1" id="KW-0812">Transmembrane</keyword>
<accession>A0A1G5RXK9</accession>
<feature type="transmembrane region" description="Helical" evidence="1">
    <location>
        <begin position="522"/>
        <end position="541"/>
    </location>
</feature>
<sequence length="542" mass="62236">MFLNRYEIHERGDKVSFRDSRVAWVYILIFLLFGGLTILFAILSGVGHYDDFSATVLIIFFGVIITCLFVSCCEVKFVVTPEYISAKYGLIGRKFKFNNVDICYVNSERYITLMDEKGRELTLNLQHLPEEAGDYVTRAARENQVKVRSIGLFESNENTTNNSYNFKLVQKAYVFGIVMFIGFILAIDIPLTEVLIEGVEDQGMFILVLVIMIANTAFWLFFILRYTQFIYINGQEIEIRGLIRKPRVFNVKDISYVYTHENKYNTKAGSYQVEEMDIYVDGELVKIPSRIGRGYKKYDMFVAFLQDNGVPFSLTKDEKITYKEVEEKSQQEIPELLNLDEHAFTCDDNYIIENGIFQGMKLEEEPEEEIDYSDYHKGIKRFLVFAKLLHVLGQISLIIAMIALKADLLSFLQAIIIPGSCYLLLFIFATLCDLYCYSVITKDASCYPATVFSAYQIEDDLTVFYAYNAGSTVRVAEPYEANKKLDYYLKRYGEPTYIWSNFKKAPVFIEGDADGPKGKGKCVGKLILLITILFLLLAVFFG</sequence>
<feature type="transmembrane region" description="Helical" evidence="1">
    <location>
        <begin position="21"/>
        <end position="46"/>
    </location>
</feature>
<dbReference type="AlphaFoldDB" id="A0A1G5RXK9"/>
<feature type="transmembrane region" description="Helical" evidence="1">
    <location>
        <begin position="52"/>
        <end position="73"/>
    </location>
</feature>
<feature type="transmembrane region" description="Helical" evidence="1">
    <location>
        <begin position="382"/>
        <end position="404"/>
    </location>
</feature>
<reference evidence="2 3" key="1">
    <citation type="submission" date="2016-10" db="EMBL/GenBank/DDBJ databases">
        <authorList>
            <person name="de Groot N.N."/>
        </authorList>
    </citation>
    <scope>NUCLEOTIDE SEQUENCE [LARGE SCALE GENOMIC DNA]</scope>
    <source>
        <strain evidence="2 3">DSM 10317</strain>
    </source>
</reference>
<keyword evidence="1" id="KW-0472">Membrane</keyword>